<accession>A0A165QQS0</accession>
<proteinExistence type="predicted"/>
<name>A0A165QQS0_EXIGL</name>
<dbReference type="GO" id="GO:0046982">
    <property type="term" value="F:protein heterodimerization activity"/>
    <property type="evidence" value="ECO:0007669"/>
    <property type="project" value="InterPro"/>
</dbReference>
<dbReference type="PANTHER" id="PTHR46138:SF1">
    <property type="entry name" value="PROTEIN DR1"/>
    <property type="match status" value="1"/>
</dbReference>
<gene>
    <name evidence="5" type="ORF">EXIGLDRAFT_758259</name>
</gene>
<feature type="region of interest" description="Disordered" evidence="3">
    <location>
        <begin position="1"/>
        <end position="20"/>
    </location>
</feature>
<reference evidence="5 6" key="1">
    <citation type="journal article" date="2016" name="Mol. Biol. Evol.">
        <title>Comparative Genomics of Early-Diverging Mushroom-Forming Fungi Provides Insights into the Origins of Lignocellulose Decay Capabilities.</title>
        <authorList>
            <person name="Nagy L.G."/>
            <person name="Riley R."/>
            <person name="Tritt A."/>
            <person name="Adam C."/>
            <person name="Daum C."/>
            <person name="Floudas D."/>
            <person name="Sun H."/>
            <person name="Yadav J.S."/>
            <person name="Pangilinan J."/>
            <person name="Larsson K.H."/>
            <person name="Matsuura K."/>
            <person name="Barry K."/>
            <person name="Labutti K."/>
            <person name="Kuo R."/>
            <person name="Ohm R.A."/>
            <person name="Bhattacharya S.S."/>
            <person name="Shirouzu T."/>
            <person name="Yoshinaga Y."/>
            <person name="Martin F.M."/>
            <person name="Grigoriev I.V."/>
            <person name="Hibbett D.S."/>
        </authorList>
    </citation>
    <scope>NUCLEOTIDE SEQUENCE [LARGE SCALE GENOMIC DNA]</scope>
    <source>
        <strain evidence="5 6">HHB12029</strain>
    </source>
</reference>
<sequence>MSDDERGPIGGAPPQDEELSLPKATVQKMISEFLPNDVSVAKDTRDLIIECCV</sequence>
<dbReference type="InterPro" id="IPR042225">
    <property type="entry name" value="Ncb2"/>
</dbReference>
<evidence type="ECO:0000259" key="4">
    <source>
        <dbReference type="Pfam" id="PF00808"/>
    </source>
</evidence>
<evidence type="ECO:0000313" key="5">
    <source>
        <dbReference type="EMBL" id="KZW03949.1"/>
    </source>
</evidence>
<dbReference type="Gene3D" id="1.10.20.10">
    <property type="entry name" value="Histone, subunit A"/>
    <property type="match status" value="1"/>
</dbReference>
<dbReference type="InterPro" id="IPR003958">
    <property type="entry name" value="CBFA_NFYB_domain"/>
</dbReference>
<dbReference type="InterPro" id="IPR009072">
    <property type="entry name" value="Histone-fold"/>
</dbReference>
<feature type="non-terminal residue" evidence="5">
    <location>
        <position position="53"/>
    </location>
</feature>
<protein>
    <recommendedName>
        <fullName evidence="4">Transcription factor CBF/NF-Y/archaeal histone domain-containing protein</fullName>
    </recommendedName>
</protein>
<dbReference type="GO" id="GO:0016251">
    <property type="term" value="F:RNA polymerase II general transcription initiation factor activity"/>
    <property type="evidence" value="ECO:0007669"/>
    <property type="project" value="TreeGrafter"/>
</dbReference>
<dbReference type="InParanoid" id="A0A165QQS0"/>
<dbReference type="GO" id="GO:0000122">
    <property type="term" value="P:negative regulation of transcription by RNA polymerase II"/>
    <property type="evidence" value="ECO:0007669"/>
    <property type="project" value="InterPro"/>
</dbReference>
<evidence type="ECO:0000313" key="6">
    <source>
        <dbReference type="Proteomes" id="UP000077266"/>
    </source>
</evidence>
<dbReference type="SUPFAM" id="SSF47113">
    <property type="entry name" value="Histone-fold"/>
    <property type="match status" value="1"/>
</dbReference>
<evidence type="ECO:0000256" key="3">
    <source>
        <dbReference type="SAM" id="MobiDB-lite"/>
    </source>
</evidence>
<dbReference type="Pfam" id="PF00808">
    <property type="entry name" value="CBFD_NFYB_HMF"/>
    <property type="match status" value="1"/>
</dbReference>
<dbReference type="AlphaFoldDB" id="A0A165QQS0"/>
<organism evidence="5 6">
    <name type="scientific">Exidia glandulosa HHB12029</name>
    <dbReference type="NCBI Taxonomy" id="1314781"/>
    <lineage>
        <taxon>Eukaryota</taxon>
        <taxon>Fungi</taxon>
        <taxon>Dikarya</taxon>
        <taxon>Basidiomycota</taxon>
        <taxon>Agaricomycotina</taxon>
        <taxon>Agaricomycetes</taxon>
        <taxon>Auriculariales</taxon>
        <taxon>Exidiaceae</taxon>
        <taxon>Exidia</taxon>
    </lineage>
</organism>
<feature type="domain" description="Transcription factor CBF/NF-Y/archaeal histone" evidence="4">
    <location>
        <begin position="20"/>
        <end position="53"/>
    </location>
</feature>
<dbReference type="GO" id="GO:0051123">
    <property type="term" value="P:RNA polymerase II preinitiation complex assembly"/>
    <property type="evidence" value="ECO:0007669"/>
    <property type="project" value="TreeGrafter"/>
</dbReference>
<dbReference type="PANTHER" id="PTHR46138">
    <property type="entry name" value="PROTEIN DR1"/>
    <property type="match status" value="1"/>
</dbReference>
<dbReference type="EMBL" id="KV425882">
    <property type="protein sequence ID" value="KZW03949.1"/>
    <property type="molecule type" value="Genomic_DNA"/>
</dbReference>
<dbReference type="GO" id="GO:0017054">
    <property type="term" value="C:negative cofactor 2 complex"/>
    <property type="evidence" value="ECO:0007669"/>
    <property type="project" value="InterPro"/>
</dbReference>
<keyword evidence="2" id="KW-0539">Nucleus</keyword>
<dbReference type="STRING" id="1314781.A0A165QQS0"/>
<keyword evidence="6" id="KW-1185">Reference proteome</keyword>
<dbReference type="Proteomes" id="UP000077266">
    <property type="component" value="Unassembled WGS sequence"/>
</dbReference>
<comment type="subcellular location">
    <subcellularLocation>
        <location evidence="1">Nucleus</location>
    </subcellularLocation>
</comment>
<evidence type="ECO:0000256" key="1">
    <source>
        <dbReference type="ARBA" id="ARBA00004123"/>
    </source>
</evidence>
<dbReference type="GO" id="GO:0017025">
    <property type="term" value="F:TBP-class protein binding"/>
    <property type="evidence" value="ECO:0007669"/>
    <property type="project" value="TreeGrafter"/>
</dbReference>
<dbReference type="OrthoDB" id="601405at2759"/>
<evidence type="ECO:0000256" key="2">
    <source>
        <dbReference type="ARBA" id="ARBA00023242"/>
    </source>
</evidence>